<sequence length="348" mass="38282">MCTTSSLNSPELVWLLPPSMSSASLNALASTCRRLHSILQPALEARLTPDLAPGLLIWATASIKAHIVKKLLSPPHSVNPNKGNDWIGGYLWFSKSPLHVAAKSRSIEIASLLLKADASPMAVHLPSDCQPLHFAALNRDLQMMELLLDFGAPIDSTFGCDGRRESALHYACFAGKKQMVQLLLDRGASLEPRGHYGTALGFAVHKRRLDVVQMLLEKGADATVTAPLFVLLDGGPPQPLQPHNASLLYIALSLRPPRRPYEGWRQTDKWAAPQPKWGRQPLGERQCRLMAMLLAHGARKEDAMDTIKEHLRALAKEAQCTEDEFLEIVGQMFKEAEDAVSELSFGPQ</sequence>
<proteinExistence type="predicted"/>
<dbReference type="AlphaFoldDB" id="A0AAD6VMM9"/>
<dbReference type="PROSITE" id="PS50088">
    <property type="entry name" value="ANK_REPEAT"/>
    <property type="match status" value="4"/>
</dbReference>
<dbReference type="InterPro" id="IPR036770">
    <property type="entry name" value="Ankyrin_rpt-contain_sf"/>
</dbReference>
<evidence type="ECO:0000313" key="5">
    <source>
        <dbReference type="Proteomes" id="UP001219525"/>
    </source>
</evidence>
<comment type="caution">
    <text evidence="4">The sequence shown here is derived from an EMBL/GenBank/DDBJ whole genome shotgun (WGS) entry which is preliminary data.</text>
</comment>
<feature type="repeat" description="ANK" evidence="3">
    <location>
        <begin position="93"/>
        <end position="125"/>
    </location>
</feature>
<dbReference type="SMART" id="SM00248">
    <property type="entry name" value="ANK"/>
    <property type="match status" value="4"/>
</dbReference>
<keyword evidence="5" id="KW-1185">Reference proteome</keyword>
<dbReference type="InterPro" id="IPR002110">
    <property type="entry name" value="Ankyrin_rpt"/>
</dbReference>
<protein>
    <submittedName>
        <fullName evidence="4">Ankyrin repeat-containing domain protein</fullName>
    </submittedName>
</protein>
<dbReference type="Gene3D" id="1.25.40.20">
    <property type="entry name" value="Ankyrin repeat-containing domain"/>
    <property type="match status" value="1"/>
</dbReference>
<organism evidence="4 5">
    <name type="scientific">Mycena pura</name>
    <dbReference type="NCBI Taxonomy" id="153505"/>
    <lineage>
        <taxon>Eukaryota</taxon>
        <taxon>Fungi</taxon>
        <taxon>Dikarya</taxon>
        <taxon>Basidiomycota</taxon>
        <taxon>Agaricomycotina</taxon>
        <taxon>Agaricomycetes</taxon>
        <taxon>Agaricomycetidae</taxon>
        <taxon>Agaricales</taxon>
        <taxon>Marasmiineae</taxon>
        <taxon>Mycenaceae</taxon>
        <taxon>Mycena</taxon>
    </lineage>
</organism>
<dbReference type="EMBL" id="JARJCW010000014">
    <property type="protein sequence ID" value="KAJ7217325.1"/>
    <property type="molecule type" value="Genomic_DNA"/>
</dbReference>
<dbReference type="PRINTS" id="PR01415">
    <property type="entry name" value="ANKYRIN"/>
</dbReference>
<evidence type="ECO:0000256" key="3">
    <source>
        <dbReference type="PROSITE-ProRule" id="PRU00023"/>
    </source>
</evidence>
<dbReference type="SUPFAM" id="SSF48403">
    <property type="entry name" value="Ankyrin repeat"/>
    <property type="match status" value="1"/>
</dbReference>
<evidence type="ECO:0000256" key="2">
    <source>
        <dbReference type="ARBA" id="ARBA00023043"/>
    </source>
</evidence>
<reference evidence="4" key="1">
    <citation type="submission" date="2023-03" db="EMBL/GenBank/DDBJ databases">
        <title>Massive genome expansion in bonnet fungi (Mycena s.s.) driven by repeated elements and novel gene families across ecological guilds.</title>
        <authorList>
            <consortium name="Lawrence Berkeley National Laboratory"/>
            <person name="Harder C.B."/>
            <person name="Miyauchi S."/>
            <person name="Viragh M."/>
            <person name="Kuo A."/>
            <person name="Thoen E."/>
            <person name="Andreopoulos B."/>
            <person name="Lu D."/>
            <person name="Skrede I."/>
            <person name="Drula E."/>
            <person name="Henrissat B."/>
            <person name="Morin E."/>
            <person name="Kohler A."/>
            <person name="Barry K."/>
            <person name="LaButti K."/>
            <person name="Morin E."/>
            <person name="Salamov A."/>
            <person name="Lipzen A."/>
            <person name="Mereny Z."/>
            <person name="Hegedus B."/>
            <person name="Baldrian P."/>
            <person name="Stursova M."/>
            <person name="Weitz H."/>
            <person name="Taylor A."/>
            <person name="Grigoriev I.V."/>
            <person name="Nagy L.G."/>
            <person name="Martin F."/>
            <person name="Kauserud H."/>
        </authorList>
    </citation>
    <scope>NUCLEOTIDE SEQUENCE</scope>
    <source>
        <strain evidence="4">9144</strain>
    </source>
</reference>
<name>A0AAD6VMM9_9AGAR</name>
<dbReference type="Proteomes" id="UP001219525">
    <property type="component" value="Unassembled WGS sequence"/>
</dbReference>
<evidence type="ECO:0000256" key="1">
    <source>
        <dbReference type="ARBA" id="ARBA00022737"/>
    </source>
</evidence>
<dbReference type="PANTHER" id="PTHR24171:SF9">
    <property type="entry name" value="ANKYRIN REPEAT DOMAIN-CONTAINING PROTEIN 39"/>
    <property type="match status" value="1"/>
</dbReference>
<accession>A0AAD6VMM9</accession>
<dbReference type="PROSITE" id="PS50297">
    <property type="entry name" value="ANK_REP_REGION"/>
    <property type="match status" value="3"/>
</dbReference>
<feature type="repeat" description="ANK" evidence="3">
    <location>
        <begin position="127"/>
        <end position="159"/>
    </location>
</feature>
<keyword evidence="1" id="KW-0677">Repeat</keyword>
<feature type="repeat" description="ANK" evidence="3">
    <location>
        <begin position="163"/>
        <end position="195"/>
    </location>
</feature>
<keyword evidence="2 3" id="KW-0040">ANK repeat</keyword>
<dbReference type="Pfam" id="PF00023">
    <property type="entry name" value="Ank"/>
    <property type="match status" value="1"/>
</dbReference>
<dbReference type="PANTHER" id="PTHR24171">
    <property type="entry name" value="ANKYRIN REPEAT DOMAIN-CONTAINING PROTEIN 39-RELATED"/>
    <property type="match status" value="1"/>
</dbReference>
<feature type="repeat" description="ANK" evidence="3">
    <location>
        <begin position="195"/>
        <end position="227"/>
    </location>
</feature>
<evidence type="ECO:0000313" key="4">
    <source>
        <dbReference type="EMBL" id="KAJ7217325.1"/>
    </source>
</evidence>
<dbReference type="Pfam" id="PF12796">
    <property type="entry name" value="Ank_2"/>
    <property type="match status" value="1"/>
</dbReference>
<gene>
    <name evidence="4" type="ORF">GGX14DRAFT_441044</name>
</gene>